<proteinExistence type="predicted"/>
<sequence>MAGASPAALLLLALLFQISKSGRGASPLEVEAKYTDIMRAVADDLVDRYDRLEELMAECECSYHTCGSNLPGTRCVDIKRDPHPDEDIKEAAAKYVVCDPDCGHRKNNVNSTVISTPSNIIFEDPSLSPHVVEVICMTQGMEEVMKSANNYSGEHLRATFIASARSGIMRIWPMLAQPRHKNGNCLRYDPRLRLWYKMATSEPKKVVIIVRAASSMEKLLHLGGGGNSKTRWEVAKETVKSILRTLDGSSDYVNVIAFNAQATAIVGEGLLDAKDANIEALEAALDKVELPKGSDNAAAFNAAFDMLQKGKDMQAQQLHNCQNIIIHIGDGEDCTKNGDLPCSLRESNGSDDRHVGGSEGLMDGIPRDGIQKNLEVVEARQRILEQSSSRATVFSLTINGTKNCLARQLACNNGGAWFSLDGRGEPLNNMGPYFQYLAFAMEPRPDRHHAVFTPLAPHWSSWSKKTNVAYPVFVNPRCTDRTSSKRKLLLAVIGKEVTLRVLEEEDGLGEKEVDSLIKENFAKTKVCNGDYEYDLCKLQELRGSTSECPARSWRASDREKCYAFKSVHYVLVAEPTDFEEAQQRCKDMGGRLAEPSVEQFKDDLHFLASIVPPDGAWIGLRPGPQWKFLSSSQDVPERLTRDLWFTKPSISGSCRGSYVDPRGTLHNVGSRLCNDETAFVCQLDETTQPELCKGNITPVLSEALWNATAEGCASSGGCIGGIRSTATVGNELPNSRATSSVICDFGPPKPFSELMCCSRDELQGVCEARRHSQC</sequence>
<dbReference type="AlphaFoldDB" id="A0A8S1J6C7"/>
<dbReference type="Pfam" id="PF13519">
    <property type="entry name" value="VWA_2"/>
    <property type="match status" value="1"/>
</dbReference>
<gene>
    <name evidence="4" type="ORF">OSTQU699_LOCUS6796</name>
</gene>
<dbReference type="Gene3D" id="3.40.50.410">
    <property type="entry name" value="von Willebrand factor, type A domain"/>
    <property type="match status" value="1"/>
</dbReference>
<accession>A0A8S1J6C7</accession>
<dbReference type="InterPro" id="IPR016187">
    <property type="entry name" value="CTDL_fold"/>
</dbReference>
<dbReference type="Gene3D" id="3.10.100.10">
    <property type="entry name" value="Mannose-Binding Protein A, subunit A"/>
    <property type="match status" value="1"/>
</dbReference>
<dbReference type="OrthoDB" id="5838060at2759"/>
<dbReference type="GO" id="GO:0005891">
    <property type="term" value="C:voltage-gated calcium channel complex"/>
    <property type="evidence" value="ECO:0007669"/>
    <property type="project" value="TreeGrafter"/>
</dbReference>
<dbReference type="InterPro" id="IPR001304">
    <property type="entry name" value="C-type_lectin-like"/>
</dbReference>
<dbReference type="SUPFAM" id="SSF56436">
    <property type="entry name" value="C-type lectin-like"/>
    <property type="match status" value="1"/>
</dbReference>
<organism evidence="4 5">
    <name type="scientific">Ostreobium quekettii</name>
    <dbReference type="NCBI Taxonomy" id="121088"/>
    <lineage>
        <taxon>Eukaryota</taxon>
        <taxon>Viridiplantae</taxon>
        <taxon>Chlorophyta</taxon>
        <taxon>core chlorophytes</taxon>
        <taxon>Ulvophyceae</taxon>
        <taxon>TCBD clade</taxon>
        <taxon>Bryopsidales</taxon>
        <taxon>Ostreobineae</taxon>
        <taxon>Ostreobiaceae</taxon>
        <taxon>Ostreobium</taxon>
    </lineage>
</organism>
<evidence type="ECO:0000256" key="1">
    <source>
        <dbReference type="SAM" id="SignalP"/>
    </source>
</evidence>
<dbReference type="PROSITE" id="PS50041">
    <property type="entry name" value="C_TYPE_LECTIN_2"/>
    <property type="match status" value="1"/>
</dbReference>
<feature type="signal peptide" evidence="1">
    <location>
        <begin position="1"/>
        <end position="24"/>
    </location>
</feature>
<dbReference type="InterPro" id="IPR051173">
    <property type="entry name" value="Ca_channel_alpha-2/delta"/>
</dbReference>
<dbReference type="SUPFAM" id="SSF53300">
    <property type="entry name" value="vWA-like"/>
    <property type="match status" value="1"/>
</dbReference>
<dbReference type="PANTHER" id="PTHR10166">
    <property type="entry name" value="VOLTAGE-DEPENDENT CALCIUM CHANNEL SUBUNIT ALPHA-2/DELTA-RELATED"/>
    <property type="match status" value="1"/>
</dbReference>
<dbReference type="EMBL" id="CAJHUC010001536">
    <property type="protein sequence ID" value="CAD7701438.1"/>
    <property type="molecule type" value="Genomic_DNA"/>
</dbReference>
<dbReference type="PANTHER" id="PTHR10166:SF37">
    <property type="entry name" value="STOLID, ISOFORM H"/>
    <property type="match status" value="1"/>
</dbReference>
<comment type="caution">
    <text evidence="4">The sequence shown here is derived from an EMBL/GenBank/DDBJ whole genome shotgun (WGS) entry which is preliminary data.</text>
</comment>
<evidence type="ECO:0000313" key="5">
    <source>
        <dbReference type="Proteomes" id="UP000708148"/>
    </source>
</evidence>
<feature type="domain" description="C-type lectin" evidence="2">
    <location>
        <begin position="564"/>
        <end position="682"/>
    </location>
</feature>
<dbReference type="InterPro" id="IPR002035">
    <property type="entry name" value="VWF_A"/>
</dbReference>
<dbReference type="InterPro" id="IPR036465">
    <property type="entry name" value="vWFA_dom_sf"/>
</dbReference>
<keyword evidence="1" id="KW-0732">Signal</keyword>
<feature type="chain" id="PRO_5035799375" description="VWFA domain-containing protein" evidence="1">
    <location>
        <begin position="25"/>
        <end position="774"/>
    </location>
</feature>
<name>A0A8S1J6C7_9CHLO</name>
<dbReference type="GO" id="GO:0005245">
    <property type="term" value="F:voltage-gated calcium channel activity"/>
    <property type="evidence" value="ECO:0007669"/>
    <property type="project" value="TreeGrafter"/>
</dbReference>
<keyword evidence="5" id="KW-1185">Reference proteome</keyword>
<reference evidence="4" key="1">
    <citation type="submission" date="2020-12" db="EMBL/GenBank/DDBJ databases">
        <authorList>
            <person name="Iha C."/>
        </authorList>
    </citation>
    <scope>NUCLEOTIDE SEQUENCE</scope>
</reference>
<dbReference type="InterPro" id="IPR016186">
    <property type="entry name" value="C-type_lectin-like/link_sf"/>
</dbReference>
<dbReference type="CDD" id="cd00037">
    <property type="entry name" value="CLECT"/>
    <property type="match status" value="1"/>
</dbReference>
<evidence type="ECO:0000313" key="4">
    <source>
        <dbReference type="EMBL" id="CAD7701438.1"/>
    </source>
</evidence>
<protein>
    <recommendedName>
        <fullName evidence="6">VWFA domain-containing protein</fullName>
    </recommendedName>
</protein>
<evidence type="ECO:0000259" key="2">
    <source>
        <dbReference type="PROSITE" id="PS50041"/>
    </source>
</evidence>
<dbReference type="Pfam" id="PF00059">
    <property type="entry name" value="Lectin_C"/>
    <property type="match status" value="1"/>
</dbReference>
<evidence type="ECO:0000259" key="3">
    <source>
        <dbReference type="PROSITE" id="PS50234"/>
    </source>
</evidence>
<feature type="domain" description="VWFA" evidence="3">
    <location>
        <begin position="205"/>
        <end position="437"/>
    </location>
</feature>
<dbReference type="Proteomes" id="UP000708148">
    <property type="component" value="Unassembled WGS sequence"/>
</dbReference>
<evidence type="ECO:0008006" key="6">
    <source>
        <dbReference type="Google" id="ProtNLM"/>
    </source>
</evidence>
<dbReference type="PROSITE" id="PS50234">
    <property type="entry name" value="VWFA"/>
    <property type="match status" value="1"/>
</dbReference>